<accession>A0A926NAJ1</accession>
<dbReference type="InterPro" id="IPR013783">
    <property type="entry name" value="Ig-like_fold"/>
</dbReference>
<comment type="caution">
    <text evidence="1">The sequence shown here is derived from an EMBL/GenBank/DDBJ whole genome shotgun (WGS) entry which is preliminary data.</text>
</comment>
<dbReference type="Proteomes" id="UP000661691">
    <property type="component" value="Unassembled WGS sequence"/>
</dbReference>
<name>A0A926NAJ1_9BACL</name>
<reference evidence="1" key="1">
    <citation type="submission" date="2020-09" db="EMBL/GenBank/DDBJ databases">
        <title>A novel bacterium of genus Hazenella, isolated from South China Sea.</title>
        <authorList>
            <person name="Huang H."/>
            <person name="Mo K."/>
            <person name="Hu Y."/>
        </authorList>
    </citation>
    <scope>NUCLEOTIDE SEQUENCE</scope>
    <source>
        <strain evidence="1">IB182357</strain>
    </source>
</reference>
<organism evidence="1 2">
    <name type="scientific">Polycladospora coralii</name>
    <dbReference type="NCBI Taxonomy" id="2771432"/>
    <lineage>
        <taxon>Bacteria</taxon>
        <taxon>Bacillati</taxon>
        <taxon>Bacillota</taxon>
        <taxon>Bacilli</taxon>
        <taxon>Bacillales</taxon>
        <taxon>Thermoactinomycetaceae</taxon>
        <taxon>Polycladospora</taxon>
    </lineage>
</organism>
<protein>
    <submittedName>
        <fullName evidence="1">Uncharacterized protein</fullName>
    </submittedName>
</protein>
<evidence type="ECO:0000313" key="2">
    <source>
        <dbReference type="Proteomes" id="UP000661691"/>
    </source>
</evidence>
<dbReference type="AlphaFoldDB" id="A0A926NAJ1"/>
<sequence length="102" mass="11661">MISSRVNSVITKNKIKLSWTDLPDDDGIYDAYKDGKLVKQVSKPFFTDKNANKTATYKIVGSKRLPQSAIEEKEEALSKEDEDLFYEIKELGTIINFDEPKK</sequence>
<gene>
    <name evidence="1" type="ORF">IC620_09075</name>
</gene>
<dbReference type="EMBL" id="JACXAH010000011">
    <property type="protein sequence ID" value="MBD1372507.1"/>
    <property type="molecule type" value="Genomic_DNA"/>
</dbReference>
<evidence type="ECO:0000313" key="1">
    <source>
        <dbReference type="EMBL" id="MBD1372507.1"/>
    </source>
</evidence>
<proteinExistence type="predicted"/>
<keyword evidence="2" id="KW-1185">Reference proteome</keyword>
<dbReference type="RefSeq" id="WP_191141996.1">
    <property type="nucleotide sequence ID" value="NZ_JACXAH010000011.1"/>
</dbReference>
<dbReference type="Gene3D" id="2.60.40.10">
    <property type="entry name" value="Immunoglobulins"/>
    <property type="match status" value="1"/>
</dbReference>